<dbReference type="PANTHER" id="PTHR21700">
    <property type="entry name" value="TRANSTHYRETIN-LIKE FAMILY PROTEIN-RELATED"/>
    <property type="match status" value="1"/>
</dbReference>
<evidence type="ECO:0000256" key="2">
    <source>
        <dbReference type="ARBA" id="ARBA00010112"/>
    </source>
</evidence>
<accession>A0AA36DRM4</accession>
<dbReference type="PANTHER" id="PTHR21700:SF54">
    <property type="entry name" value="TRANSTHYRETIN-LIKE FAMILY PROTEIN"/>
    <property type="match status" value="1"/>
</dbReference>
<feature type="signal peptide" evidence="5">
    <location>
        <begin position="1"/>
        <end position="31"/>
    </location>
</feature>
<dbReference type="Gene3D" id="2.60.40.3330">
    <property type="match status" value="1"/>
</dbReference>
<dbReference type="GO" id="GO:0009986">
    <property type="term" value="C:cell surface"/>
    <property type="evidence" value="ECO:0007669"/>
    <property type="project" value="InterPro"/>
</dbReference>
<evidence type="ECO:0000256" key="4">
    <source>
        <dbReference type="ARBA" id="ARBA00022729"/>
    </source>
</evidence>
<evidence type="ECO:0000313" key="6">
    <source>
        <dbReference type="EMBL" id="CAJ0591935.1"/>
    </source>
</evidence>
<dbReference type="GO" id="GO:0005576">
    <property type="term" value="C:extracellular region"/>
    <property type="evidence" value="ECO:0007669"/>
    <property type="project" value="UniProtKB-SubCell"/>
</dbReference>
<dbReference type="Pfam" id="PF01060">
    <property type="entry name" value="TTR-52"/>
    <property type="match status" value="1"/>
</dbReference>
<dbReference type="EMBL" id="CATQJL010000001">
    <property type="protein sequence ID" value="CAJ0591935.1"/>
    <property type="molecule type" value="Genomic_DNA"/>
</dbReference>
<dbReference type="InterPro" id="IPR038479">
    <property type="entry name" value="Transthyretin-like_sf"/>
</dbReference>
<evidence type="ECO:0000256" key="1">
    <source>
        <dbReference type="ARBA" id="ARBA00004613"/>
    </source>
</evidence>
<comment type="similarity">
    <text evidence="2">Belongs to the nematode transthyretin-like family.</text>
</comment>
<evidence type="ECO:0000256" key="3">
    <source>
        <dbReference type="ARBA" id="ARBA00022525"/>
    </source>
</evidence>
<organism evidence="6 7">
    <name type="scientific">Cylicocyclus nassatus</name>
    <name type="common">Nematode worm</name>
    <dbReference type="NCBI Taxonomy" id="53992"/>
    <lineage>
        <taxon>Eukaryota</taxon>
        <taxon>Metazoa</taxon>
        <taxon>Ecdysozoa</taxon>
        <taxon>Nematoda</taxon>
        <taxon>Chromadorea</taxon>
        <taxon>Rhabditida</taxon>
        <taxon>Rhabditina</taxon>
        <taxon>Rhabditomorpha</taxon>
        <taxon>Strongyloidea</taxon>
        <taxon>Strongylidae</taxon>
        <taxon>Cylicocyclus</taxon>
    </lineage>
</organism>
<keyword evidence="7" id="KW-1185">Reference proteome</keyword>
<keyword evidence="3" id="KW-0964">Secreted</keyword>
<gene>
    <name evidence="6" type="ORF">CYNAS_LOCUS3918</name>
</gene>
<evidence type="ECO:0000313" key="7">
    <source>
        <dbReference type="Proteomes" id="UP001176961"/>
    </source>
</evidence>
<protein>
    <submittedName>
        <fullName evidence="6">Uncharacterized protein</fullName>
    </submittedName>
</protein>
<dbReference type="AlphaFoldDB" id="A0AA36DRM4"/>
<feature type="chain" id="PRO_5041392125" evidence="5">
    <location>
        <begin position="32"/>
        <end position="283"/>
    </location>
</feature>
<reference evidence="6" key="1">
    <citation type="submission" date="2023-07" db="EMBL/GenBank/DDBJ databases">
        <authorList>
            <consortium name="CYATHOMIX"/>
        </authorList>
    </citation>
    <scope>NUCLEOTIDE SEQUENCE</scope>
    <source>
        <strain evidence="6">N/A</strain>
    </source>
</reference>
<dbReference type="Proteomes" id="UP001176961">
    <property type="component" value="Unassembled WGS sequence"/>
</dbReference>
<comment type="subcellular location">
    <subcellularLocation>
        <location evidence="1">Secreted</location>
    </subcellularLocation>
</comment>
<evidence type="ECO:0000256" key="5">
    <source>
        <dbReference type="SAM" id="SignalP"/>
    </source>
</evidence>
<keyword evidence="4 5" id="KW-0732">Signal</keyword>
<name>A0AA36DRM4_CYLNA</name>
<proteinExistence type="inferred from homology"/>
<comment type="caution">
    <text evidence="6">The sequence shown here is derived from an EMBL/GenBank/DDBJ whole genome shotgun (WGS) entry which is preliminary data.</text>
</comment>
<dbReference type="InterPro" id="IPR001534">
    <property type="entry name" value="Transthyretin-like"/>
</dbReference>
<sequence length="283" mass="31818">MAHDVGVPRSGGNGFRMRTLTFLCLLSSCYCWELGWEQSTGVKGKLLCNRKPVNDARIWIFEREPLNTVRLINKQPAKPGKFGKFKIEGTATEITEIDPYIMVIHWCTWNKERTKFCIDIPSKYINTGRKTAVKSKNKQQALAKKCSRCQKAPYNTPYKHATALPKLQVEQVFTKDITPSMLRSRKTARGRGNEEPVLAPGAEISENLGRFAERLTDISGDGAAGAEQTVFGKLGEEAPQPAKLVQSGFSLDFDPCLRYINFHIVSPFHKIAQLGKRKSSHWC</sequence>